<reference evidence="1 2" key="1">
    <citation type="submission" date="2020-07" db="EMBL/GenBank/DDBJ databases">
        <title>Genomic Encyclopedia of Type Strains, Phase IV (KMG-IV): sequencing the most valuable type-strain genomes for metagenomic binning, comparative biology and taxonomic classification.</title>
        <authorList>
            <person name="Goeker M."/>
        </authorList>
    </citation>
    <scope>NUCLEOTIDE SEQUENCE [LARGE SCALE GENOMIC DNA]</scope>
    <source>
        <strain evidence="1 2">DSM 15730</strain>
    </source>
</reference>
<evidence type="ECO:0000313" key="2">
    <source>
        <dbReference type="Proteomes" id="UP000523087"/>
    </source>
</evidence>
<dbReference type="RefSeq" id="WP_181557046.1">
    <property type="nucleotide sequence ID" value="NZ_CP064060.1"/>
</dbReference>
<organism evidence="1 2">
    <name type="scientific">Thermaerobacillus caldiproteolyticus</name>
    <dbReference type="NCBI Taxonomy" id="247480"/>
    <lineage>
        <taxon>Bacteria</taxon>
        <taxon>Bacillati</taxon>
        <taxon>Bacillota</taxon>
        <taxon>Bacilli</taxon>
        <taxon>Bacillales</taxon>
        <taxon>Anoxybacillaceae</taxon>
        <taxon>Thermaerobacillus</taxon>
    </lineage>
</organism>
<dbReference type="AlphaFoldDB" id="A0A7W0BZ38"/>
<dbReference type="EMBL" id="JACDUT010000011">
    <property type="protein sequence ID" value="MBA2876336.1"/>
    <property type="molecule type" value="Genomic_DNA"/>
</dbReference>
<keyword evidence="2" id="KW-1185">Reference proteome</keyword>
<name>A0A7W0BZ38_9BACL</name>
<sequence>MSPQIIEVATTIKQMSTGDQLVVESIQETSKTTKGVTSATQAVAVMNEQPFDSIREIETIFEHVNEMTESFGAAVNKFQYEPSFSVYFS</sequence>
<accession>A0A7W0BZ38</accession>
<evidence type="ECO:0000313" key="1">
    <source>
        <dbReference type="EMBL" id="MBA2876336.1"/>
    </source>
</evidence>
<protein>
    <submittedName>
        <fullName evidence="1">Methyl-accepting chemotaxis protein</fullName>
    </submittedName>
</protein>
<dbReference type="Proteomes" id="UP000523087">
    <property type="component" value="Unassembled WGS sequence"/>
</dbReference>
<proteinExistence type="predicted"/>
<gene>
    <name evidence="1" type="ORF">HNR31_003131</name>
</gene>
<comment type="caution">
    <text evidence="1">The sequence shown here is derived from an EMBL/GenBank/DDBJ whole genome shotgun (WGS) entry which is preliminary data.</text>
</comment>